<dbReference type="InterPro" id="IPR001563">
    <property type="entry name" value="Peptidase_S10"/>
</dbReference>
<name>A0A2W5QFT5_9SPHN</name>
<accession>A0A2W5QFT5</accession>
<dbReference type="Proteomes" id="UP000249082">
    <property type="component" value="Unassembled WGS sequence"/>
</dbReference>
<protein>
    <submittedName>
        <fullName evidence="2">Peptidase S10</fullName>
    </submittedName>
</protein>
<dbReference type="AlphaFoldDB" id="A0A2W5QFT5"/>
<dbReference type="InterPro" id="IPR029058">
    <property type="entry name" value="AB_hydrolase_fold"/>
</dbReference>
<comment type="caution">
    <text evidence="2">The sequence shown here is derived from an EMBL/GenBank/DDBJ whole genome shotgun (WGS) entry which is preliminary data.</text>
</comment>
<keyword evidence="1" id="KW-0732">Signal</keyword>
<dbReference type="EMBL" id="QFPX01000003">
    <property type="protein sequence ID" value="PZQ56487.1"/>
    <property type="molecule type" value="Genomic_DNA"/>
</dbReference>
<gene>
    <name evidence="2" type="ORF">DI555_03765</name>
</gene>
<evidence type="ECO:0000313" key="3">
    <source>
        <dbReference type="Proteomes" id="UP000249082"/>
    </source>
</evidence>
<dbReference type="Gene3D" id="3.40.50.1820">
    <property type="entry name" value="alpha/beta hydrolase"/>
    <property type="match status" value="1"/>
</dbReference>
<proteinExistence type="predicted"/>
<dbReference type="GO" id="GO:0006508">
    <property type="term" value="P:proteolysis"/>
    <property type="evidence" value="ECO:0007669"/>
    <property type="project" value="InterPro"/>
</dbReference>
<dbReference type="GO" id="GO:0004185">
    <property type="term" value="F:serine-type carboxypeptidase activity"/>
    <property type="evidence" value="ECO:0007669"/>
    <property type="project" value="InterPro"/>
</dbReference>
<dbReference type="SUPFAM" id="SSF53474">
    <property type="entry name" value="alpha/beta-Hydrolases"/>
    <property type="match status" value="1"/>
</dbReference>
<organism evidence="2 3">
    <name type="scientific">Novosphingobium pentaromativorans</name>
    <dbReference type="NCBI Taxonomy" id="205844"/>
    <lineage>
        <taxon>Bacteria</taxon>
        <taxon>Pseudomonadati</taxon>
        <taxon>Pseudomonadota</taxon>
        <taxon>Alphaproteobacteria</taxon>
        <taxon>Sphingomonadales</taxon>
        <taxon>Sphingomonadaceae</taxon>
        <taxon>Novosphingobium</taxon>
    </lineage>
</organism>
<evidence type="ECO:0000313" key="2">
    <source>
        <dbReference type="EMBL" id="PZQ56487.1"/>
    </source>
</evidence>
<sequence length="509" mass="53579">MSAKKTVFVRSSLLALAGLLPSAALLSSAPLLAQDDSLPMPPVFLKAMEPMVERAAASDKVVLTRHSGTFGGRKLSYDAIVTESPVANAKGQTAAVVVTYAYVARGSTGARRPVLFFFNGGPGASSSPLHMNAFGPRRIVGKGDTARLENNPNSLLDVADLVFIDPPGTGASMPVKGADASSLFSVSGDAAAVADVVQRWRQANGRTDGPFALVGESYGTARALAMLDAEGKAKLPLPDGVALFSLSLGDNDGPVISDVSLLPTLAAVAWYHQAVDRKGKSVEQHFAEARAFAENDYARALIAGASLPGGERAKVAARMSELIGLPAAGLEKDGLQLDRQSFMLGLLSAKGLRTGQLDGRATRATAESNMHPPFDDPSMTLGAETGHLIADYIGKDLGYALPSAYRTLNLGINFKWDWGRGEVYRTVRFAPFLSKALAEKPGMKLMTVGGYYDITTPVAAGQFALDHAGIGPDRRTSKTYAAGHSVFEDEGELARLAADMRDWAGKLGQ</sequence>
<dbReference type="Pfam" id="PF00450">
    <property type="entry name" value="Peptidase_S10"/>
    <property type="match status" value="1"/>
</dbReference>
<reference evidence="2 3" key="1">
    <citation type="submission" date="2017-08" db="EMBL/GenBank/DDBJ databases">
        <title>Infants hospitalized years apart are colonized by the same room-sourced microbial strains.</title>
        <authorList>
            <person name="Brooks B."/>
            <person name="Olm M.R."/>
            <person name="Firek B.A."/>
            <person name="Baker R."/>
            <person name="Thomas B.C."/>
            <person name="Morowitz M.J."/>
            <person name="Banfield J.F."/>
        </authorList>
    </citation>
    <scope>NUCLEOTIDE SEQUENCE [LARGE SCALE GENOMIC DNA]</scope>
    <source>
        <strain evidence="2">S2_005_002_R2_33</strain>
    </source>
</reference>
<evidence type="ECO:0000256" key="1">
    <source>
        <dbReference type="SAM" id="SignalP"/>
    </source>
</evidence>
<feature type="chain" id="PRO_5015965056" evidence="1">
    <location>
        <begin position="34"/>
        <end position="509"/>
    </location>
</feature>
<feature type="signal peptide" evidence="1">
    <location>
        <begin position="1"/>
        <end position="33"/>
    </location>
</feature>